<evidence type="ECO:0000256" key="1">
    <source>
        <dbReference type="ARBA" id="ARBA00023015"/>
    </source>
</evidence>
<dbReference type="EMBL" id="BAABGT010000039">
    <property type="protein sequence ID" value="GAA4548233.1"/>
    <property type="molecule type" value="Genomic_DNA"/>
</dbReference>
<dbReference type="RefSeq" id="WP_345418929.1">
    <property type="nucleotide sequence ID" value="NZ_BAABGT010000039.1"/>
</dbReference>
<reference evidence="6" key="1">
    <citation type="journal article" date="2019" name="Int. J. Syst. Evol. Microbiol.">
        <title>The Global Catalogue of Microorganisms (GCM) 10K type strain sequencing project: providing services to taxonomists for standard genome sequencing and annotation.</title>
        <authorList>
            <consortium name="The Broad Institute Genomics Platform"/>
            <consortium name="The Broad Institute Genome Sequencing Center for Infectious Disease"/>
            <person name="Wu L."/>
            <person name="Ma J."/>
        </authorList>
    </citation>
    <scope>NUCLEOTIDE SEQUENCE [LARGE SCALE GENOMIC DNA]</scope>
    <source>
        <strain evidence="6">JCM 17906</strain>
    </source>
</reference>
<dbReference type="Pfam" id="PF07729">
    <property type="entry name" value="FCD"/>
    <property type="match status" value="1"/>
</dbReference>
<dbReference type="Proteomes" id="UP001501598">
    <property type="component" value="Unassembled WGS sequence"/>
</dbReference>
<keyword evidence="1" id="KW-0805">Transcription regulation</keyword>
<protein>
    <recommendedName>
        <fullName evidence="4">GntR C-terminal domain-containing protein</fullName>
    </recommendedName>
</protein>
<comment type="caution">
    <text evidence="5">The sequence shown here is derived from an EMBL/GenBank/DDBJ whole genome shotgun (WGS) entry which is preliminary data.</text>
</comment>
<evidence type="ECO:0000259" key="4">
    <source>
        <dbReference type="Pfam" id="PF07729"/>
    </source>
</evidence>
<name>A0ABP8RVB4_9PSEU</name>
<evidence type="ECO:0000313" key="6">
    <source>
        <dbReference type="Proteomes" id="UP001501598"/>
    </source>
</evidence>
<keyword evidence="3" id="KW-0804">Transcription</keyword>
<organism evidence="5 6">
    <name type="scientific">Pseudonocardia xishanensis</name>
    <dbReference type="NCBI Taxonomy" id="630995"/>
    <lineage>
        <taxon>Bacteria</taxon>
        <taxon>Bacillati</taxon>
        <taxon>Actinomycetota</taxon>
        <taxon>Actinomycetes</taxon>
        <taxon>Pseudonocardiales</taxon>
        <taxon>Pseudonocardiaceae</taxon>
        <taxon>Pseudonocardia</taxon>
    </lineage>
</organism>
<dbReference type="InterPro" id="IPR011711">
    <property type="entry name" value="GntR_C"/>
</dbReference>
<dbReference type="InterPro" id="IPR008920">
    <property type="entry name" value="TF_FadR/GntR_C"/>
</dbReference>
<sequence>MLLVSGPDLLVESLSAQTRVRTVQLPDRMRQSLAEHREIVAAVRAGDPDRAEVAVRTHLTNVKESLRRSLQSR</sequence>
<evidence type="ECO:0000256" key="3">
    <source>
        <dbReference type="ARBA" id="ARBA00023163"/>
    </source>
</evidence>
<feature type="domain" description="GntR C-terminal" evidence="4">
    <location>
        <begin position="16"/>
        <end position="60"/>
    </location>
</feature>
<accession>A0ABP8RVB4</accession>
<keyword evidence="2" id="KW-0238">DNA-binding</keyword>
<proteinExistence type="predicted"/>
<gene>
    <name evidence="5" type="ORF">GCM10023175_34070</name>
</gene>
<keyword evidence="6" id="KW-1185">Reference proteome</keyword>
<dbReference type="Gene3D" id="1.20.120.530">
    <property type="entry name" value="GntR ligand-binding domain-like"/>
    <property type="match status" value="1"/>
</dbReference>
<evidence type="ECO:0000313" key="5">
    <source>
        <dbReference type="EMBL" id="GAA4548233.1"/>
    </source>
</evidence>
<evidence type="ECO:0000256" key="2">
    <source>
        <dbReference type="ARBA" id="ARBA00023125"/>
    </source>
</evidence>
<dbReference type="SUPFAM" id="SSF48008">
    <property type="entry name" value="GntR ligand-binding domain-like"/>
    <property type="match status" value="1"/>
</dbReference>